<dbReference type="GO" id="GO:0017004">
    <property type="term" value="P:cytochrome complex assembly"/>
    <property type="evidence" value="ECO:0007669"/>
    <property type="project" value="UniProtKB-KW"/>
</dbReference>
<organism evidence="6 7">
    <name type="scientific">Spirosoma telluris</name>
    <dbReference type="NCBI Taxonomy" id="2183553"/>
    <lineage>
        <taxon>Bacteria</taxon>
        <taxon>Pseudomonadati</taxon>
        <taxon>Bacteroidota</taxon>
        <taxon>Cytophagia</taxon>
        <taxon>Cytophagales</taxon>
        <taxon>Cytophagaceae</taxon>
        <taxon>Spirosoma</taxon>
    </lineage>
</organism>
<dbReference type="EMBL" id="QLII01000001">
    <property type="protein sequence ID" value="RAI76219.1"/>
    <property type="molecule type" value="Genomic_DNA"/>
</dbReference>
<evidence type="ECO:0000313" key="6">
    <source>
        <dbReference type="EMBL" id="RAI76219.1"/>
    </source>
</evidence>
<evidence type="ECO:0000256" key="3">
    <source>
        <dbReference type="ARBA" id="ARBA00023157"/>
    </source>
</evidence>
<proteinExistence type="predicted"/>
<dbReference type="InterPro" id="IPR013766">
    <property type="entry name" value="Thioredoxin_domain"/>
</dbReference>
<evidence type="ECO:0000313" key="7">
    <source>
        <dbReference type="Proteomes" id="UP000249016"/>
    </source>
</evidence>
<dbReference type="SUPFAM" id="SSF52833">
    <property type="entry name" value="Thioredoxin-like"/>
    <property type="match status" value="1"/>
</dbReference>
<dbReference type="InterPro" id="IPR036249">
    <property type="entry name" value="Thioredoxin-like_sf"/>
</dbReference>
<keyword evidence="2" id="KW-0201">Cytochrome c-type biogenesis</keyword>
<comment type="caution">
    <text evidence="6">The sequence shown here is derived from an EMBL/GenBank/DDBJ whole genome shotgun (WGS) entry which is preliminary data.</text>
</comment>
<name>A0A327NP67_9BACT</name>
<dbReference type="PANTHER" id="PTHR42852:SF6">
    <property type="entry name" value="THIOL:DISULFIDE INTERCHANGE PROTEIN DSBE"/>
    <property type="match status" value="1"/>
</dbReference>
<keyword evidence="3" id="KW-1015">Disulfide bond</keyword>
<sequence>MKAQWTILFTCLSLMSQAQNKGFVLIGRIVGDSSSQKATLFQRDIFRADTVPISNSQFTFIGKVHHPYIASVGTDKASQGRGVWLSNDTIRASFKIDQGYLQPIDVSGPPETIDYLTNINQINAYNTSTLSRAQKNQQVADLISQYVTSHPASSYSFFLLSMNSRTLGASLSRDLLAKLSPALQESEDAQDLKKKLLNEEATTLDKTLNGFSLPDTNGVLQRILPSGKPYTLLAFWASWCAPCRIHNRRDLVKLYQRLDHNQVELISISLDDNRAAWVSAIAKDGLTWPQRSDLNYLSGPIAKQLALYSVPQFILVDGLNKVLATNLDSAIQLIDKK</sequence>
<gene>
    <name evidence="6" type="ORF">HMF3257_22280</name>
</gene>
<evidence type="ECO:0000256" key="1">
    <source>
        <dbReference type="ARBA" id="ARBA00004196"/>
    </source>
</evidence>
<protein>
    <recommendedName>
        <fullName evidence="5">Thioredoxin domain-containing protein</fullName>
    </recommendedName>
</protein>
<dbReference type="Pfam" id="PF13905">
    <property type="entry name" value="Thioredoxin_8"/>
    <property type="match status" value="1"/>
</dbReference>
<dbReference type="InterPro" id="IPR012336">
    <property type="entry name" value="Thioredoxin-like_fold"/>
</dbReference>
<dbReference type="CDD" id="cd02966">
    <property type="entry name" value="TlpA_like_family"/>
    <property type="match status" value="1"/>
</dbReference>
<dbReference type="OrthoDB" id="1069091at2"/>
<dbReference type="InterPro" id="IPR050553">
    <property type="entry name" value="Thioredoxin_ResA/DsbE_sf"/>
</dbReference>
<dbReference type="InterPro" id="IPR025380">
    <property type="entry name" value="DUF4369"/>
</dbReference>
<evidence type="ECO:0000256" key="4">
    <source>
        <dbReference type="ARBA" id="ARBA00023284"/>
    </source>
</evidence>
<keyword evidence="4" id="KW-0676">Redox-active center</keyword>
<dbReference type="Pfam" id="PF14289">
    <property type="entry name" value="DUF4369"/>
    <property type="match status" value="1"/>
</dbReference>
<evidence type="ECO:0000256" key="2">
    <source>
        <dbReference type="ARBA" id="ARBA00022748"/>
    </source>
</evidence>
<reference evidence="6 7" key="1">
    <citation type="submission" date="2018-06" db="EMBL/GenBank/DDBJ databases">
        <title>Spirosoma sp. HMF3257 Genome sequencing and assembly.</title>
        <authorList>
            <person name="Kang H."/>
            <person name="Cha I."/>
            <person name="Kim H."/>
            <person name="Kang J."/>
            <person name="Joh K."/>
        </authorList>
    </citation>
    <scope>NUCLEOTIDE SEQUENCE [LARGE SCALE GENOMIC DNA]</scope>
    <source>
        <strain evidence="6 7">HMF3257</strain>
    </source>
</reference>
<dbReference type="Proteomes" id="UP000249016">
    <property type="component" value="Unassembled WGS sequence"/>
</dbReference>
<feature type="domain" description="Thioredoxin" evidence="5">
    <location>
        <begin position="202"/>
        <end position="337"/>
    </location>
</feature>
<evidence type="ECO:0000259" key="5">
    <source>
        <dbReference type="PROSITE" id="PS51352"/>
    </source>
</evidence>
<accession>A0A327NP67</accession>
<dbReference type="AlphaFoldDB" id="A0A327NP67"/>
<dbReference type="Gene3D" id="3.40.30.10">
    <property type="entry name" value="Glutaredoxin"/>
    <property type="match status" value="1"/>
</dbReference>
<keyword evidence="7" id="KW-1185">Reference proteome</keyword>
<dbReference type="PROSITE" id="PS51352">
    <property type="entry name" value="THIOREDOXIN_2"/>
    <property type="match status" value="1"/>
</dbReference>
<dbReference type="PANTHER" id="PTHR42852">
    <property type="entry name" value="THIOL:DISULFIDE INTERCHANGE PROTEIN DSBE"/>
    <property type="match status" value="1"/>
</dbReference>
<dbReference type="GO" id="GO:0030313">
    <property type="term" value="C:cell envelope"/>
    <property type="evidence" value="ECO:0007669"/>
    <property type="project" value="UniProtKB-SubCell"/>
</dbReference>
<comment type="subcellular location">
    <subcellularLocation>
        <location evidence="1">Cell envelope</location>
    </subcellularLocation>
</comment>